<dbReference type="AlphaFoldDB" id="A0A4Q4T2A4"/>
<sequence length="264" mass="29056">MRLLFIHVPLVAAVVPSTVTESMVAADSAPQCDLLACKRLYGTFNECYQKTTEEEIKACICVQAVLNDFVECKGDSRECGKGYHLDNTWDDMIDLWHDQCSPYFTFTPTTPILTPLSTTMDPDACKSVYGACLRRDVGVKSCSEAYSPSPTEVVSCLCQPTHLLVASVCYVDRTKCFPTETANISTVLEYSYCQPTWLSSVAQSTANTTVFPTTQPPTTHPPPTQSSISFTRPTVIPTTQSTASEKLIPSWTLLATFVMTCFFS</sequence>
<dbReference type="OrthoDB" id="5398531at2759"/>
<dbReference type="Proteomes" id="UP000293360">
    <property type="component" value="Unassembled WGS sequence"/>
</dbReference>
<protein>
    <submittedName>
        <fullName evidence="2">Uncharacterized protein</fullName>
    </submittedName>
</protein>
<reference evidence="2 3" key="1">
    <citation type="submission" date="2018-06" db="EMBL/GenBank/DDBJ databases">
        <title>Complete Genomes of Monosporascus.</title>
        <authorList>
            <person name="Robinson A.J."/>
            <person name="Natvig D.O."/>
        </authorList>
    </citation>
    <scope>NUCLEOTIDE SEQUENCE [LARGE SCALE GENOMIC DNA]</scope>
    <source>
        <strain evidence="2 3">CBS 110550</strain>
    </source>
</reference>
<gene>
    <name evidence="2" type="ORF">DL764_007905</name>
</gene>
<comment type="caution">
    <text evidence="2">The sequence shown here is derived from an EMBL/GenBank/DDBJ whole genome shotgun (WGS) entry which is preliminary data.</text>
</comment>
<evidence type="ECO:0000313" key="2">
    <source>
        <dbReference type="EMBL" id="RYO93929.1"/>
    </source>
</evidence>
<feature type="region of interest" description="Disordered" evidence="1">
    <location>
        <begin position="209"/>
        <end position="231"/>
    </location>
</feature>
<proteinExistence type="predicted"/>
<accession>A0A4Q4T2A4</accession>
<evidence type="ECO:0000256" key="1">
    <source>
        <dbReference type="SAM" id="MobiDB-lite"/>
    </source>
</evidence>
<feature type="compositionally biased region" description="Pro residues" evidence="1">
    <location>
        <begin position="214"/>
        <end position="224"/>
    </location>
</feature>
<evidence type="ECO:0000313" key="3">
    <source>
        <dbReference type="Proteomes" id="UP000293360"/>
    </source>
</evidence>
<name>A0A4Q4T2A4_9PEZI</name>
<keyword evidence="3" id="KW-1185">Reference proteome</keyword>
<organism evidence="2 3">
    <name type="scientific">Monosporascus ibericus</name>
    <dbReference type="NCBI Taxonomy" id="155417"/>
    <lineage>
        <taxon>Eukaryota</taxon>
        <taxon>Fungi</taxon>
        <taxon>Dikarya</taxon>
        <taxon>Ascomycota</taxon>
        <taxon>Pezizomycotina</taxon>
        <taxon>Sordariomycetes</taxon>
        <taxon>Xylariomycetidae</taxon>
        <taxon>Xylariales</taxon>
        <taxon>Xylariales incertae sedis</taxon>
        <taxon>Monosporascus</taxon>
    </lineage>
</organism>
<dbReference type="EMBL" id="QJNU01000575">
    <property type="protein sequence ID" value="RYO93929.1"/>
    <property type="molecule type" value="Genomic_DNA"/>
</dbReference>